<dbReference type="EMBL" id="JADWYR010000001">
    <property type="protein sequence ID" value="MBG9375357.1"/>
    <property type="molecule type" value="Genomic_DNA"/>
</dbReference>
<evidence type="ECO:0000313" key="6">
    <source>
        <dbReference type="Proteomes" id="UP000628448"/>
    </source>
</evidence>
<evidence type="ECO:0000256" key="2">
    <source>
        <dbReference type="ARBA" id="ARBA00023125"/>
    </source>
</evidence>
<comment type="caution">
    <text evidence="5">The sequence shown here is derived from an EMBL/GenBank/DDBJ whole genome shotgun (WGS) entry which is preliminary data.</text>
</comment>
<proteinExistence type="predicted"/>
<dbReference type="InterPro" id="IPR000524">
    <property type="entry name" value="Tscrpt_reg_HTH_GntR"/>
</dbReference>
<dbReference type="InterPro" id="IPR046335">
    <property type="entry name" value="LacI/GalR-like_sensor"/>
</dbReference>
<sequence>MQQIFDIDCARKVPKYLQIINSVNNSIKLGKLKKGDKILSINELSNEFFLSRDTVQKAYDALEEKGIILPIRGKGFYINRTDVTNQYRILLVFNKISNYKKQIYNAFVSALGSNAIIDLKIFHCNTKIFKELIEENLGEYDYYVIMPHFYEQEADAYKTIAMIPKDQLLVLDKDLCASREKYMAVFQDFQHDIEDALESGLDLFSKYRKLYLVYPKTVPYPYEIVVGFRTFCMQYNFAYKIIHEVTEHTPIEKGEAFVVIEETDLVNAIKICKTQGFETGRDVGLVSYNETPLKAILADGITVISTDHAKMGETAARLILNRSINKIKNPFHLIRRNSL</sequence>
<dbReference type="Gene3D" id="3.40.50.2300">
    <property type="match status" value="2"/>
</dbReference>
<dbReference type="GO" id="GO:0003677">
    <property type="term" value="F:DNA binding"/>
    <property type="evidence" value="ECO:0007669"/>
    <property type="project" value="UniProtKB-KW"/>
</dbReference>
<evidence type="ECO:0000256" key="3">
    <source>
        <dbReference type="ARBA" id="ARBA00023163"/>
    </source>
</evidence>
<dbReference type="PROSITE" id="PS50949">
    <property type="entry name" value="HTH_GNTR"/>
    <property type="match status" value="1"/>
</dbReference>
<organism evidence="5 6">
    <name type="scientific">Panacibacter microcysteis</name>
    <dbReference type="NCBI Taxonomy" id="2793269"/>
    <lineage>
        <taxon>Bacteria</taxon>
        <taxon>Pseudomonadati</taxon>
        <taxon>Bacteroidota</taxon>
        <taxon>Chitinophagia</taxon>
        <taxon>Chitinophagales</taxon>
        <taxon>Chitinophagaceae</taxon>
        <taxon>Panacibacter</taxon>
    </lineage>
</organism>
<dbReference type="SMART" id="SM00345">
    <property type="entry name" value="HTH_GNTR"/>
    <property type="match status" value="1"/>
</dbReference>
<reference evidence="5" key="1">
    <citation type="submission" date="2020-11" db="EMBL/GenBank/DDBJ databases">
        <title>Bacterial whole genome sequence for Panacibacter sp. DH6.</title>
        <authorList>
            <person name="Le V."/>
            <person name="Ko S."/>
            <person name="Ahn C.-Y."/>
            <person name="Oh H.-M."/>
        </authorList>
    </citation>
    <scope>NUCLEOTIDE SEQUENCE</scope>
    <source>
        <strain evidence="5">DH6</strain>
    </source>
</reference>
<gene>
    <name evidence="5" type="ORF">I5907_03875</name>
</gene>
<dbReference type="Pfam" id="PF13377">
    <property type="entry name" value="Peripla_BP_3"/>
    <property type="match status" value="1"/>
</dbReference>
<dbReference type="PANTHER" id="PTHR38445">
    <property type="entry name" value="HTH-TYPE TRANSCRIPTIONAL REPRESSOR YTRA"/>
    <property type="match status" value="1"/>
</dbReference>
<dbReference type="Pfam" id="PF00392">
    <property type="entry name" value="GntR"/>
    <property type="match status" value="1"/>
</dbReference>
<keyword evidence="6" id="KW-1185">Reference proteome</keyword>
<evidence type="ECO:0000259" key="4">
    <source>
        <dbReference type="PROSITE" id="PS50949"/>
    </source>
</evidence>
<dbReference type="SUPFAM" id="SSF53822">
    <property type="entry name" value="Periplasmic binding protein-like I"/>
    <property type="match status" value="1"/>
</dbReference>
<evidence type="ECO:0000313" key="5">
    <source>
        <dbReference type="EMBL" id="MBG9375357.1"/>
    </source>
</evidence>
<keyword evidence="2 5" id="KW-0238">DNA-binding</keyword>
<dbReference type="Proteomes" id="UP000628448">
    <property type="component" value="Unassembled WGS sequence"/>
</dbReference>
<dbReference type="InterPro" id="IPR028082">
    <property type="entry name" value="Peripla_BP_I"/>
</dbReference>
<keyword evidence="3" id="KW-0804">Transcription</keyword>
<name>A0A931GYD0_9BACT</name>
<dbReference type="InterPro" id="IPR036390">
    <property type="entry name" value="WH_DNA-bd_sf"/>
</dbReference>
<dbReference type="AlphaFoldDB" id="A0A931GYD0"/>
<evidence type="ECO:0000256" key="1">
    <source>
        <dbReference type="ARBA" id="ARBA00023015"/>
    </source>
</evidence>
<dbReference type="GO" id="GO:0003700">
    <property type="term" value="F:DNA-binding transcription factor activity"/>
    <property type="evidence" value="ECO:0007669"/>
    <property type="project" value="InterPro"/>
</dbReference>
<keyword evidence="1" id="KW-0805">Transcription regulation</keyword>
<dbReference type="InterPro" id="IPR036388">
    <property type="entry name" value="WH-like_DNA-bd_sf"/>
</dbReference>
<dbReference type="PANTHER" id="PTHR38445:SF10">
    <property type="entry name" value="GNTR-FAMILY TRANSCRIPTIONAL REGULATOR"/>
    <property type="match status" value="1"/>
</dbReference>
<protein>
    <submittedName>
        <fullName evidence="5">LacI family DNA-binding transcriptional regulator</fullName>
    </submittedName>
</protein>
<dbReference type="RefSeq" id="WP_196989412.1">
    <property type="nucleotide sequence ID" value="NZ_JADWYR010000001.1"/>
</dbReference>
<feature type="domain" description="HTH gntR-type" evidence="4">
    <location>
        <begin position="13"/>
        <end position="81"/>
    </location>
</feature>
<dbReference type="Gene3D" id="1.10.10.10">
    <property type="entry name" value="Winged helix-like DNA-binding domain superfamily/Winged helix DNA-binding domain"/>
    <property type="match status" value="1"/>
</dbReference>
<dbReference type="SUPFAM" id="SSF46785">
    <property type="entry name" value="Winged helix' DNA-binding domain"/>
    <property type="match status" value="1"/>
</dbReference>
<accession>A0A931GYD0</accession>